<dbReference type="Proteomes" id="UP000655225">
    <property type="component" value="Unassembled WGS sequence"/>
</dbReference>
<keyword evidence="4 5" id="KW-0642">Proline metabolism</keyword>
<reference evidence="7 8" key="1">
    <citation type="submission" date="2020-04" db="EMBL/GenBank/DDBJ databases">
        <title>Plant Genome Project.</title>
        <authorList>
            <person name="Zhang R.-G."/>
        </authorList>
    </citation>
    <scope>NUCLEOTIDE SEQUENCE [LARGE SCALE GENOMIC DNA]</scope>
    <source>
        <strain evidence="7">YNK0</strain>
        <tissue evidence="7">Leaf</tissue>
    </source>
</reference>
<evidence type="ECO:0000256" key="1">
    <source>
        <dbReference type="ARBA" id="ARBA00005869"/>
    </source>
</evidence>
<gene>
    <name evidence="7" type="ORF">HHK36_015066</name>
</gene>
<dbReference type="OMA" id="WMQDAAD"/>
<dbReference type="GO" id="GO:0004657">
    <property type="term" value="F:proline dehydrogenase activity"/>
    <property type="evidence" value="ECO:0007669"/>
    <property type="project" value="UniProtKB-EC"/>
</dbReference>
<feature type="domain" description="Proline dehydrogenase" evidence="6">
    <location>
        <begin position="132"/>
        <end position="502"/>
    </location>
</feature>
<evidence type="ECO:0000256" key="5">
    <source>
        <dbReference type="RuleBase" id="RU364054"/>
    </source>
</evidence>
<evidence type="ECO:0000256" key="2">
    <source>
        <dbReference type="ARBA" id="ARBA00012695"/>
    </source>
</evidence>
<accession>A0A834Z8J6</accession>
<keyword evidence="5" id="KW-0285">Flavoprotein</keyword>
<dbReference type="Pfam" id="PF01619">
    <property type="entry name" value="Pro_dh"/>
    <property type="match status" value="1"/>
</dbReference>
<dbReference type="SUPFAM" id="SSF51730">
    <property type="entry name" value="FAD-linked oxidoreductase"/>
    <property type="match status" value="1"/>
</dbReference>
<comment type="similarity">
    <text evidence="1 5">Belongs to the proline oxidase family.</text>
</comment>
<evidence type="ECO:0000256" key="4">
    <source>
        <dbReference type="ARBA" id="ARBA00023062"/>
    </source>
</evidence>
<dbReference type="PANTHER" id="PTHR13914:SF0">
    <property type="entry name" value="PROLINE DEHYDROGENASE 1, MITOCHONDRIAL"/>
    <property type="match status" value="1"/>
</dbReference>
<evidence type="ECO:0000313" key="7">
    <source>
        <dbReference type="EMBL" id="KAF8399201.1"/>
    </source>
</evidence>
<keyword evidence="5" id="KW-0274">FAD</keyword>
<dbReference type="InterPro" id="IPR029041">
    <property type="entry name" value="FAD-linked_oxidoreductase-like"/>
</dbReference>
<sequence length="532" mass="59444">MAIRVSPKLLQNLPCFIRSLNSSPSSISAISPLNLPENHTDTVVESATTSHNPILNFDDGERLFSSVSTGNLLRSSINLHMAAFDPIVDMGIWVMKSRLLETMIFRDVILATVKHTFYEHFCAGENLEEAGRTLQGLWDDGLKGILDYGLEDASDNESCDRNLEEFLRTVESTKSLPPSSILLLDNDIDQSSGEDQYFNLFKKKRKDILPTNEFFLQQVSFACVKISAICPIMLLERVSDVLRWEHKDPSFHLPWKLDTLPIFSDSSPLYHTLKRPEPLTPQEEQDLHLGHQRLLKLCEKCLETNLPLLIDAEYTSVRPVIDYLTYLAAISYNKSDYPIVFGTIQAYLKDSKERLVQVAQAAEQMGISVGFKLVRGAYISSETRLAASLGFNSPIHGSIQETHACYNDCTSFMLEKVARGSGAVVLATHNLESGRVAAAKAQALGIGKGNQKLQFAQLKGMAEGLSFGLRNAGFQVSKYLPFGPVEKVIPYLLRRAEENRGLLSASTLDRQLMRRELKRRLKATILGSESTR</sequence>
<dbReference type="PANTHER" id="PTHR13914">
    <property type="entry name" value="PROLINE OXIDASE"/>
    <property type="match status" value="1"/>
</dbReference>
<dbReference type="EC" id="1.5.5.2" evidence="2 5"/>
<comment type="cofactor">
    <cofactor evidence="5">
        <name>FAD</name>
        <dbReference type="ChEBI" id="CHEBI:57692"/>
    </cofactor>
</comment>
<comment type="function">
    <text evidence="5">Converts proline to delta-1-pyrroline-5-carboxylate.</text>
</comment>
<evidence type="ECO:0000313" key="8">
    <source>
        <dbReference type="Proteomes" id="UP000655225"/>
    </source>
</evidence>
<comment type="caution">
    <text evidence="7">The sequence shown here is derived from an EMBL/GenBank/DDBJ whole genome shotgun (WGS) entry which is preliminary data.</text>
</comment>
<evidence type="ECO:0000259" key="6">
    <source>
        <dbReference type="Pfam" id="PF01619"/>
    </source>
</evidence>
<protein>
    <recommendedName>
        <fullName evidence="2 5">Proline dehydrogenase</fullName>
        <ecNumber evidence="2 5">1.5.5.2</ecNumber>
    </recommendedName>
</protein>
<evidence type="ECO:0000256" key="3">
    <source>
        <dbReference type="ARBA" id="ARBA00023002"/>
    </source>
</evidence>
<dbReference type="GO" id="GO:0071949">
    <property type="term" value="F:FAD binding"/>
    <property type="evidence" value="ECO:0007669"/>
    <property type="project" value="TreeGrafter"/>
</dbReference>
<organism evidence="7 8">
    <name type="scientific">Tetracentron sinense</name>
    <name type="common">Spur-leaf</name>
    <dbReference type="NCBI Taxonomy" id="13715"/>
    <lineage>
        <taxon>Eukaryota</taxon>
        <taxon>Viridiplantae</taxon>
        <taxon>Streptophyta</taxon>
        <taxon>Embryophyta</taxon>
        <taxon>Tracheophyta</taxon>
        <taxon>Spermatophyta</taxon>
        <taxon>Magnoliopsida</taxon>
        <taxon>Trochodendrales</taxon>
        <taxon>Trochodendraceae</taxon>
        <taxon>Tetracentron</taxon>
    </lineage>
</organism>
<keyword evidence="8" id="KW-1185">Reference proteome</keyword>
<name>A0A834Z8J6_TETSI</name>
<dbReference type="InterPro" id="IPR002872">
    <property type="entry name" value="Proline_DH_dom"/>
</dbReference>
<dbReference type="GO" id="GO:0010133">
    <property type="term" value="P:L-proline catabolic process to L-glutamate"/>
    <property type="evidence" value="ECO:0007669"/>
    <property type="project" value="TreeGrafter"/>
</dbReference>
<dbReference type="GO" id="GO:0005739">
    <property type="term" value="C:mitochondrion"/>
    <property type="evidence" value="ECO:0007669"/>
    <property type="project" value="TreeGrafter"/>
</dbReference>
<dbReference type="AlphaFoldDB" id="A0A834Z8J6"/>
<dbReference type="Gene3D" id="3.20.20.220">
    <property type="match status" value="1"/>
</dbReference>
<dbReference type="InterPro" id="IPR015659">
    <property type="entry name" value="Proline_oxidase"/>
</dbReference>
<proteinExistence type="inferred from homology"/>
<comment type="catalytic activity">
    <reaction evidence="5">
        <text>L-proline + a quinone = (S)-1-pyrroline-5-carboxylate + a quinol + H(+)</text>
        <dbReference type="Rhea" id="RHEA:23784"/>
        <dbReference type="ChEBI" id="CHEBI:15378"/>
        <dbReference type="ChEBI" id="CHEBI:17388"/>
        <dbReference type="ChEBI" id="CHEBI:24646"/>
        <dbReference type="ChEBI" id="CHEBI:60039"/>
        <dbReference type="ChEBI" id="CHEBI:132124"/>
        <dbReference type="EC" id="1.5.5.2"/>
    </reaction>
</comment>
<dbReference type="OrthoDB" id="5464at2759"/>
<dbReference type="EMBL" id="JABCRI010000010">
    <property type="protein sequence ID" value="KAF8399201.1"/>
    <property type="molecule type" value="Genomic_DNA"/>
</dbReference>
<keyword evidence="3 5" id="KW-0560">Oxidoreductase</keyword>